<organism evidence="1 2">
    <name type="scientific">Aliarcobacter cryaerophilus</name>
    <dbReference type="NCBI Taxonomy" id="28198"/>
    <lineage>
        <taxon>Bacteria</taxon>
        <taxon>Pseudomonadati</taxon>
        <taxon>Campylobacterota</taxon>
        <taxon>Epsilonproteobacteria</taxon>
        <taxon>Campylobacterales</taxon>
        <taxon>Arcobacteraceae</taxon>
        <taxon>Aliarcobacter</taxon>
    </lineage>
</organism>
<evidence type="ECO:0000313" key="2">
    <source>
        <dbReference type="Proteomes" id="UP001164100"/>
    </source>
</evidence>
<evidence type="ECO:0000313" key="1">
    <source>
        <dbReference type="EMBL" id="UYF42490.1"/>
    </source>
</evidence>
<reference evidence="1" key="1">
    <citation type="journal article" date="2022" name="Front. Microbiol.">
        <title>Species classification and novel plasmid identifications in Arcobacter cryaerophilus and Arcobacter cryaerophilus-like organisms.</title>
        <authorList>
            <person name="Zhou G."/>
            <person name="Wang M."/>
            <person name="Wang H."/>
            <person name="Chen X."/>
            <person name="Gu Y."/>
            <person name="Shao Z."/>
            <person name="Zhang J."/>
            <person name="Zhang M."/>
        </authorList>
    </citation>
    <scope>NUCLEOTIDE SEQUENCE</scope>
    <source>
        <strain evidence="1">ICDCAC48</strain>
    </source>
</reference>
<protein>
    <submittedName>
        <fullName evidence="1">Uncharacterized protein</fullName>
    </submittedName>
</protein>
<gene>
    <name evidence="1" type="ORF">NGX11_06160</name>
</gene>
<dbReference type="Proteomes" id="UP001164100">
    <property type="component" value="Chromosome"/>
</dbReference>
<proteinExistence type="predicted"/>
<dbReference type="RefSeq" id="WP_263514105.1">
    <property type="nucleotide sequence ID" value="NZ_CP099556.1"/>
</dbReference>
<sequence>MVKKLILCEGGDDIAFLNRYLNEFLCIDKKTYEIRKMDNKSNFFKKDSYSTIIQQVEANLYDKVLFVLDSDFEEKDSVYGGYKNTEDKIKEIIKDIKIEAVSQYFISCDPNTKNGNLEHLLLSTCEESKKKCIESFIKCIGLMDIETSNKKIVLTTYKEIFNNHPYNFEHKNFDELKIKIDDLFKEIN</sequence>
<dbReference type="AlphaFoldDB" id="A0AA46MYK9"/>
<name>A0AA46MYK9_9BACT</name>
<dbReference type="EMBL" id="CP099556">
    <property type="protein sequence ID" value="UYF42490.1"/>
    <property type="molecule type" value="Genomic_DNA"/>
</dbReference>
<accession>A0AA46MYK9</accession>